<evidence type="ECO:0000256" key="1">
    <source>
        <dbReference type="SAM" id="Phobius"/>
    </source>
</evidence>
<feature type="transmembrane region" description="Helical" evidence="1">
    <location>
        <begin position="12"/>
        <end position="36"/>
    </location>
</feature>
<feature type="transmembrane region" description="Helical" evidence="1">
    <location>
        <begin position="162"/>
        <end position="182"/>
    </location>
</feature>
<feature type="transmembrane region" description="Helical" evidence="1">
    <location>
        <begin position="203"/>
        <end position="225"/>
    </location>
</feature>
<dbReference type="Pfam" id="PF20152">
    <property type="entry name" value="DUF6534"/>
    <property type="match status" value="1"/>
</dbReference>
<gene>
    <name evidence="3" type="ORF">C8F04DRAFT_1397048</name>
</gene>
<dbReference type="AlphaFoldDB" id="A0AAD6SPV6"/>
<name>A0AAD6SPV6_9AGAR</name>
<proteinExistence type="predicted"/>
<dbReference type="PANTHER" id="PTHR40465:SF1">
    <property type="entry name" value="DUF6534 DOMAIN-CONTAINING PROTEIN"/>
    <property type="match status" value="1"/>
</dbReference>
<reference evidence="3" key="1">
    <citation type="submission" date="2023-03" db="EMBL/GenBank/DDBJ databases">
        <title>Massive genome expansion in bonnet fungi (Mycena s.s.) driven by repeated elements and novel gene families across ecological guilds.</title>
        <authorList>
            <consortium name="Lawrence Berkeley National Laboratory"/>
            <person name="Harder C.B."/>
            <person name="Miyauchi S."/>
            <person name="Viragh M."/>
            <person name="Kuo A."/>
            <person name="Thoen E."/>
            <person name="Andreopoulos B."/>
            <person name="Lu D."/>
            <person name="Skrede I."/>
            <person name="Drula E."/>
            <person name="Henrissat B."/>
            <person name="Morin E."/>
            <person name="Kohler A."/>
            <person name="Barry K."/>
            <person name="LaButti K."/>
            <person name="Morin E."/>
            <person name="Salamov A."/>
            <person name="Lipzen A."/>
            <person name="Mereny Z."/>
            <person name="Hegedus B."/>
            <person name="Baldrian P."/>
            <person name="Stursova M."/>
            <person name="Weitz H."/>
            <person name="Taylor A."/>
            <person name="Grigoriev I.V."/>
            <person name="Nagy L.G."/>
            <person name="Martin F."/>
            <person name="Kauserud H."/>
        </authorList>
    </citation>
    <scope>NUCLEOTIDE SEQUENCE</scope>
    <source>
        <strain evidence="3">CBHHK200</strain>
    </source>
</reference>
<evidence type="ECO:0000313" key="3">
    <source>
        <dbReference type="EMBL" id="KAJ7031723.1"/>
    </source>
</evidence>
<feature type="transmembrane region" description="Helical" evidence="1">
    <location>
        <begin position="90"/>
        <end position="108"/>
    </location>
</feature>
<feature type="transmembrane region" description="Helical" evidence="1">
    <location>
        <begin position="48"/>
        <end position="70"/>
    </location>
</feature>
<keyword evidence="1" id="KW-0472">Membrane</keyword>
<keyword evidence="4" id="KW-1185">Reference proteome</keyword>
<dbReference type="Proteomes" id="UP001218188">
    <property type="component" value="Unassembled WGS sequence"/>
</dbReference>
<keyword evidence="1" id="KW-0812">Transmembrane</keyword>
<feature type="transmembrane region" description="Helical" evidence="1">
    <location>
        <begin position="231"/>
        <end position="252"/>
    </location>
</feature>
<sequence>MSSPHGVQLTLGPLIAGTFSAVGLSTIVGFQTFLYFKIYGPKDEMRYKLLVSWVWLVDAAHTVFICLTTWNYAIPHFGDNEYLAVINEWYPAHLLTTLLATLTANLCYTWRIHKMSKANWYLTVLILMLCASRTTCALILFYAEVKYWRWATVYEHFRVVRALSFVSSAVTDIVISTARYYYLRELKQGYVQTREVIDTVMVFSINDGLLTSVIAITILGCSLGMHTNFVWIGLFFNLSPLFANSILATLNLRNWYRHMRRPMGISLTRNTAQKNRFPPMSPRAAVTTDHSEVADIDIQVNKEIEYHVEMVDKYATDRRTPEPEDLKV</sequence>
<evidence type="ECO:0000259" key="2">
    <source>
        <dbReference type="Pfam" id="PF20152"/>
    </source>
</evidence>
<organism evidence="3 4">
    <name type="scientific">Mycena alexandri</name>
    <dbReference type="NCBI Taxonomy" id="1745969"/>
    <lineage>
        <taxon>Eukaryota</taxon>
        <taxon>Fungi</taxon>
        <taxon>Dikarya</taxon>
        <taxon>Basidiomycota</taxon>
        <taxon>Agaricomycotina</taxon>
        <taxon>Agaricomycetes</taxon>
        <taxon>Agaricomycetidae</taxon>
        <taxon>Agaricales</taxon>
        <taxon>Marasmiineae</taxon>
        <taxon>Mycenaceae</taxon>
        <taxon>Mycena</taxon>
    </lineage>
</organism>
<feature type="domain" description="DUF6534" evidence="2">
    <location>
        <begin position="168"/>
        <end position="254"/>
    </location>
</feature>
<keyword evidence="1" id="KW-1133">Transmembrane helix</keyword>
<dbReference type="InterPro" id="IPR045339">
    <property type="entry name" value="DUF6534"/>
</dbReference>
<evidence type="ECO:0000313" key="4">
    <source>
        <dbReference type="Proteomes" id="UP001218188"/>
    </source>
</evidence>
<accession>A0AAD6SPV6</accession>
<dbReference type="PANTHER" id="PTHR40465">
    <property type="entry name" value="CHROMOSOME 1, WHOLE GENOME SHOTGUN SEQUENCE"/>
    <property type="match status" value="1"/>
</dbReference>
<dbReference type="EMBL" id="JARJCM010000079">
    <property type="protein sequence ID" value="KAJ7031723.1"/>
    <property type="molecule type" value="Genomic_DNA"/>
</dbReference>
<feature type="transmembrane region" description="Helical" evidence="1">
    <location>
        <begin position="120"/>
        <end position="142"/>
    </location>
</feature>
<protein>
    <recommendedName>
        <fullName evidence="2">DUF6534 domain-containing protein</fullName>
    </recommendedName>
</protein>
<comment type="caution">
    <text evidence="3">The sequence shown here is derived from an EMBL/GenBank/DDBJ whole genome shotgun (WGS) entry which is preliminary data.</text>
</comment>